<dbReference type="GO" id="GO:0008757">
    <property type="term" value="F:S-adenosylmethionine-dependent methyltransferase activity"/>
    <property type="evidence" value="ECO:0007669"/>
    <property type="project" value="InterPro"/>
</dbReference>
<proteinExistence type="predicted"/>
<comment type="caution">
    <text evidence="2">The sequence shown here is derived from an EMBL/GenBank/DDBJ whole genome shotgun (WGS) entry which is preliminary data.</text>
</comment>
<dbReference type="InterPro" id="IPR029063">
    <property type="entry name" value="SAM-dependent_MTases_sf"/>
</dbReference>
<dbReference type="CDD" id="cd02440">
    <property type="entry name" value="AdoMet_MTases"/>
    <property type="match status" value="1"/>
</dbReference>
<dbReference type="Proteomes" id="UP000177943">
    <property type="component" value="Unassembled WGS sequence"/>
</dbReference>
<dbReference type="PANTHER" id="PTHR43591">
    <property type="entry name" value="METHYLTRANSFERASE"/>
    <property type="match status" value="1"/>
</dbReference>
<evidence type="ECO:0000259" key="1">
    <source>
        <dbReference type="Pfam" id="PF08241"/>
    </source>
</evidence>
<accession>A0A1G2MU12</accession>
<dbReference type="Gene3D" id="3.40.50.150">
    <property type="entry name" value="Vaccinia Virus protein VP39"/>
    <property type="match status" value="1"/>
</dbReference>
<feature type="domain" description="Methyltransferase type 11" evidence="1">
    <location>
        <begin position="48"/>
        <end position="140"/>
    </location>
</feature>
<evidence type="ECO:0000313" key="2">
    <source>
        <dbReference type="EMBL" id="OHA27214.1"/>
    </source>
</evidence>
<dbReference type="SUPFAM" id="SSF53335">
    <property type="entry name" value="S-adenosyl-L-methionine-dependent methyltransferases"/>
    <property type="match status" value="1"/>
</dbReference>
<reference evidence="2 3" key="1">
    <citation type="journal article" date="2016" name="Nat. Commun.">
        <title>Thousands of microbial genomes shed light on interconnected biogeochemical processes in an aquifer system.</title>
        <authorList>
            <person name="Anantharaman K."/>
            <person name="Brown C.T."/>
            <person name="Hug L.A."/>
            <person name="Sharon I."/>
            <person name="Castelle C.J."/>
            <person name="Probst A.J."/>
            <person name="Thomas B.C."/>
            <person name="Singh A."/>
            <person name="Wilkins M.J."/>
            <person name="Karaoz U."/>
            <person name="Brodie E.L."/>
            <person name="Williams K.H."/>
            <person name="Hubbard S.S."/>
            <person name="Banfield J.F."/>
        </authorList>
    </citation>
    <scope>NUCLEOTIDE SEQUENCE [LARGE SCALE GENOMIC DNA]</scope>
</reference>
<dbReference type="InterPro" id="IPR013216">
    <property type="entry name" value="Methyltransf_11"/>
</dbReference>
<organism evidence="2 3">
    <name type="scientific">Candidatus Taylorbacteria bacterium RIFCSPHIGHO2_02_FULL_45_35</name>
    <dbReference type="NCBI Taxonomy" id="1802311"/>
    <lineage>
        <taxon>Bacteria</taxon>
        <taxon>Candidatus Tayloriibacteriota</taxon>
    </lineage>
</organism>
<dbReference type="EMBL" id="MHRP01000020">
    <property type="protein sequence ID" value="OHA27214.1"/>
    <property type="molecule type" value="Genomic_DNA"/>
</dbReference>
<name>A0A1G2MU12_9BACT</name>
<protein>
    <recommendedName>
        <fullName evidence="1">Methyltransferase type 11 domain-containing protein</fullName>
    </recommendedName>
</protein>
<dbReference type="AlphaFoldDB" id="A0A1G2MU12"/>
<gene>
    <name evidence="2" type="ORF">A3D56_02030</name>
</gene>
<dbReference type="Pfam" id="PF08241">
    <property type="entry name" value="Methyltransf_11"/>
    <property type="match status" value="1"/>
</dbReference>
<sequence>MKHKNTSWGAVSKWYDKFLEEGKDTYQECVILPNLLRLLSIKKGDTILDLAAGQGFFSRAFHAAGAEVAGVDISEELISKAKDRSPKEIKYSVAPAGETKLPNASFDAVVIVLALQNIEDVGAVFAECRRVLKPDGRLLFVLNHPVFRVPKHSSWGFDDKMSVQYRRVDAYLGESRTKIDMHPGQETSGTTISFHRSLQVYVKALAKNNFAITRLEEWISHKKSEKGPRREAEDRARKEIPLFLFIEAKVNH</sequence>
<dbReference type="PANTHER" id="PTHR43591:SF24">
    <property type="entry name" value="2-METHOXY-6-POLYPRENYL-1,4-BENZOQUINOL METHYLASE, MITOCHONDRIAL"/>
    <property type="match status" value="1"/>
</dbReference>
<evidence type="ECO:0000313" key="3">
    <source>
        <dbReference type="Proteomes" id="UP000177943"/>
    </source>
</evidence>